<accession>C8PF70</accession>
<proteinExistence type="predicted"/>
<reference evidence="2 3" key="1">
    <citation type="submission" date="2009-07" db="EMBL/GenBank/DDBJ databases">
        <authorList>
            <person name="Madupu R."/>
            <person name="Sebastian Y."/>
            <person name="Durkin A.S."/>
            <person name="Torralba M."/>
            <person name="Methe B."/>
            <person name="Sutton G.G."/>
            <person name="Strausberg R.L."/>
            <person name="Nelson K.E."/>
        </authorList>
    </citation>
    <scope>NUCLEOTIDE SEQUENCE [LARGE SCALE GENOMIC DNA]</scope>
    <source>
        <strain evidence="2 3">RM3268</strain>
    </source>
</reference>
<keyword evidence="3" id="KW-1185">Reference proteome</keyword>
<gene>
    <name evidence="2" type="ORF">CAMGR0001_2711</name>
</gene>
<evidence type="ECO:0000313" key="2">
    <source>
        <dbReference type="EMBL" id="EEV18698.1"/>
    </source>
</evidence>
<organism evidence="2 3">
    <name type="scientific">Campylobacter gracilis RM3268</name>
    <dbReference type="NCBI Taxonomy" id="553220"/>
    <lineage>
        <taxon>Bacteria</taxon>
        <taxon>Pseudomonadati</taxon>
        <taxon>Campylobacterota</taxon>
        <taxon>Epsilonproteobacteria</taxon>
        <taxon>Campylobacterales</taxon>
        <taxon>Campylobacteraceae</taxon>
        <taxon>Campylobacter</taxon>
    </lineage>
</organism>
<dbReference type="AlphaFoldDB" id="C8PF70"/>
<dbReference type="EMBL" id="ACYG01000009">
    <property type="protein sequence ID" value="EEV18698.1"/>
    <property type="molecule type" value="Genomic_DNA"/>
</dbReference>
<dbReference type="Proteomes" id="UP000005709">
    <property type="component" value="Unassembled WGS sequence"/>
</dbReference>
<dbReference type="OrthoDB" id="1149134at2"/>
<name>C8PF70_9BACT</name>
<dbReference type="RefSeq" id="WP_005869809.1">
    <property type="nucleotide sequence ID" value="NZ_ACYG01000009.1"/>
</dbReference>
<comment type="caution">
    <text evidence="2">The sequence shown here is derived from an EMBL/GenBank/DDBJ whole genome shotgun (WGS) entry which is preliminary data.</text>
</comment>
<evidence type="ECO:0000256" key="1">
    <source>
        <dbReference type="SAM" id="MobiDB-lite"/>
    </source>
</evidence>
<evidence type="ECO:0000313" key="3">
    <source>
        <dbReference type="Proteomes" id="UP000005709"/>
    </source>
</evidence>
<sequence>MIVINYFTELKSDPRSGGISATSFDTSKFYFDVDTVTKLIAVWSDETGGEELNFKIYDFDRKLKFCLREPIIYAKFEPRAHQIWLARRDGELKSNLALPDKLGNSDVWMDELPQIGGMAVDLGAGQDGSRSFLLHADGSELNLIAELEEDFSFLFATEGKGGYNDELEQKCAPYRECKDEQNSELKRRQERMQKPEQERENNQKCERAKRCF</sequence>
<protein>
    <submittedName>
        <fullName evidence="2">Uncharacterized protein</fullName>
    </submittedName>
</protein>
<feature type="region of interest" description="Disordered" evidence="1">
    <location>
        <begin position="178"/>
        <end position="212"/>
    </location>
</feature>